<dbReference type="RefSeq" id="WP_349140955.1">
    <property type="nucleotide sequence ID" value="NZ_JBBMFT010000009.1"/>
</dbReference>
<protein>
    <submittedName>
        <fullName evidence="3">DUF4179 domain-containing protein</fullName>
    </submittedName>
</protein>
<keyword evidence="4" id="KW-1185">Reference proteome</keyword>
<dbReference type="Proteomes" id="UP001440599">
    <property type="component" value="Unassembled WGS sequence"/>
</dbReference>
<feature type="domain" description="DUF4179" evidence="2">
    <location>
        <begin position="36"/>
        <end position="129"/>
    </location>
</feature>
<proteinExistence type="predicted"/>
<reference evidence="3 4" key="1">
    <citation type="submission" date="2024-03" db="EMBL/GenBank/DDBJ databases">
        <title>Human intestinal bacterial collection.</title>
        <authorList>
            <person name="Pauvert C."/>
            <person name="Hitch T.C.A."/>
            <person name="Clavel T."/>
        </authorList>
    </citation>
    <scope>NUCLEOTIDE SEQUENCE [LARGE SCALE GENOMIC DNA]</scope>
    <source>
        <strain evidence="3 4">CLA-AP-H34</strain>
    </source>
</reference>
<keyword evidence="1" id="KW-1133">Transmembrane helix</keyword>
<keyword evidence="1" id="KW-0812">Transmembrane</keyword>
<keyword evidence="1" id="KW-0472">Membrane</keyword>
<feature type="transmembrane region" description="Helical" evidence="1">
    <location>
        <begin position="38"/>
        <end position="59"/>
    </location>
</feature>
<sequence>MDRMEEYEALRTLPAPPALDGAVERARKRARRRRLRRLWAAPAGSVAAVFAAFVLLVNLSTPFALACSGVPFLRQLTAAVALSPSLKAAVENEYVQYIGQSQTDHGVTMTVEHIIVDQKQVNVFFTVQSGPYGALEGSGDLSLPDGGRAGCGISFPQPPEDPDGLWRLQADFTDNDVPDTLVLDYSFWPVASEDAPAPLDSGWWDDVPEEPEAAASFRFTLHFDPRYTAEGERVALDVPFTLDGQALRITALERYPTHVRVEIEEDAANSAQLQSLDCWLEDADGNRYGRPDGLTAHGSAQDRVTSYHFESDYFSKAGDLTLHIGGAVWRNKDQPWVTVDLAAGQAEGLPEGVRFLGAERTGADWTLSFRAPMRDSGTLFYQLFSGLCRAPDGSEYHIDQFSNTFARAEDGSDLEGYFDLAFPLRDYPWDTVEAEPFYSHATQCDPDLALPLT</sequence>
<organism evidence="3 4">
    <name type="scientific">Flavonifractor hominis</name>
    <dbReference type="NCBI Taxonomy" id="3133178"/>
    <lineage>
        <taxon>Bacteria</taxon>
        <taxon>Bacillati</taxon>
        <taxon>Bacillota</taxon>
        <taxon>Clostridia</taxon>
        <taxon>Eubacteriales</taxon>
        <taxon>Oscillospiraceae</taxon>
        <taxon>Flavonifractor</taxon>
    </lineage>
</organism>
<gene>
    <name evidence="3" type="ORF">WMO45_11650</name>
</gene>
<evidence type="ECO:0000259" key="2">
    <source>
        <dbReference type="Pfam" id="PF13786"/>
    </source>
</evidence>
<dbReference type="Gene3D" id="2.60.40.1630">
    <property type="entry name" value="bacillus anthracis domain"/>
    <property type="match status" value="1"/>
</dbReference>
<evidence type="ECO:0000313" key="3">
    <source>
        <dbReference type="EMBL" id="MEQ2457180.1"/>
    </source>
</evidence>
<accession>A0ABV1ET43</accession>
<dbReference type="EMBL" id="JBBMFT010000009">
    <property type="protein sequence ID" value="MEQ2457180.1"/>
    <property type="molecule type" value="Genomic_DNA"/>
</dbReference>
<dbReference type="InterPro" id="IPR025436">
    <property type="entry name" value="DUF4179"/>
</dbReference>
<name>A0ABV1ET43_9FIRM</name>
<evidence type="ECO:0000313" key="4">
    <source>
        <dbReference type="Proteomes" id="UP001440599"/>
    </source>
</evidence>
<evidence type="ECO:0000256" key="1">
    <source>
        <dbReference type="SAM" id="Phobius"/>
    </source>
</evidence>
<comment type="caution">
    <text evidence="3">The sequence shown here is derived from an EMBL/GenBank/DDBJ whole genome shotgun (WGS) entry which is preliminary data.</text>
</comment>
<dbReference type="Pfam" id="PF13786">
    <property type="entry name" value="DUF4179"/>
    <property type="match status" value="1"/>
</dbReference>